<protein>
    <submittedName>
        <fullName evidence="2">Uncharacterized protein</fullName>
    </submittedName>
</protein>
<dbReference type="EMBL" id="MT010928">
    <property type="protein sequence ID" value="QJQ35477.1"/>
    <property type="molecule type" value="Genomic_DNA"/>
</dbReference>
<feature type="transmembrane region" description="Helical" evidence="1">
    <location>
        <begin position="53"/>
        <end position="72"/>
    </location>
</feature>
<keyword evidence="1" id="KW-1133">Transmembrane helix</keyword>
<name>A0A6M4B0U5_9HYPO</name>
<evidence type="ECO:0000313" key="2">
    <source>
        <dbReference type="EMBL" id="QJQ35477.1"/>
    </source>
</evidence>
<dbReference type="AlphaFoldDB" id="A0A6M4B0U5"/>
<accession>A0A6M4B0U5</accession>
<gene>
    <name evidence="2" type="primary">orf105</name>
</gene>
<keyword evidence="2" id="KW-0496">Mitochondrion</keyword>
<keyword evidence="1" id="KW-0472">Membrane</keyword>
<geneLocation type="mitochondrion" evidence="2"/>
<reference evidence="2" key="2">
    <citation type="submission" date="2020-01" db="EMBL/GenBank/DDBJ databases">
        <authorList>
            <person name="Brankovics B."/>
            <person name="Van Diepeningen A.D."/>
            <person name="De Hoog G.S."/>
            <person name="Van Der Lee T.A.J."/>
            <person name="Waalwijk C."/>
        </authorList>
    </citation>
    <scope>NUCLEOTIDE SEQUENCE</scope>
    <source>
        <strain evidence="2">CBS 119858</strain>
    </source>
</reference>
<proteinExistence type="predicted"/>
<reference evidence="2" key="1">
    <citation type="journal article" date="2020" name="Front. Microbiol.">
        <title>Detecting Introgression Between Members of the Fusarium fujikuroi and F. oxysporum Species Complexes by Comparative Mitogenomics.</title>
        <authorList>
            <person name="Brankovics B."/>
            <person name="van Diepeningen A.D."/>
            <person name="de Hoog G.S."/>
            <person name="van der Lee T.A.J."/>
            <person name="Waalwijk C."/>
        </authorList>
    </citation>
    <scope>NUCLEOTIDE SEQUENCE</scope>
    <source>
        <strain evidence="2">CBS 119858</strain>
    </source>
</reference>
<evidence type="ECO:0000256" key="1">
    <source>
        <dbReference type="SAM" id="Phobius"/>
    </source>
</evidence>
<sequence length="105" mass="12966">MFRHSLTRAIKKKYIFFYIARLESKVKYFRRKSRKHSLLIFRRSRKICPRWKICFNSLLIIINCHLMLNPNVIWLPYSDEDYSFLLYLTLRLGIKQLRLVFYLTS</sequence>
<organism evidence="2">
    <name type="scientific">Fusarium anthophilum</name>
    <dbReference type="NCBI Taxonomy" id="48485"/>
    <lineage>
        <taxon>Eukaryota</taxon>
        <taxon>Fungi</taxon>
        <taxon>Dikarya</taxon>
        <taxon>Ascomycota</taxon>
        <taxon>Pezizomycotina</taxon>
        <taxon>Sordariomycetes</taxon>
        <taxon>Hypocreomycetidae</taxon>
        <taxon>Hypocreales</taxon>
        <taxon>Nectriaceae</taxon>
        <taxon>Fusarium</taxon>
        <taxon>Fusarium fujikuroi species complex</taxon>
    </lineage>
</organism>
<keyword evidence="1" id="KW-0812">Transmembrane</keyword>